<organism evidence="1 2">
    <name type="scientific">Stephania japonica</name>
    <dbReference type="NCBI Taxonomy" id="461633"/>
    <lineage>
        <taxon>Eukaryota</taxon>
        <taxon>Viridiplantae</taxon>
        <taxon>Streptophyta</taxon>
        <taxon>Embryophyta</taxon>
        <taxon>Tracheophyta</taxon>
        <taxon>Spermatophyta</taxon>
        <taxon>Magnoliopsida</taxon>
        <taxon>Ranunculales</taxon>
        <taxon>Menispermaceae</taxon>
        <taxon>Menispermoideae</taxon>
        <taxon>Cissampelideae</taxon>
        <taxon>Stephania</taxon>
    </lineage>
</organism>
<dbReference type="AlphaFoldDB" id="A0AAP0J022"/>
<protein>
    <submittedName>
        <fullName evidence="1">Uncharacterized protein</fullName>
    </submittedName>
</protein>
<reference evidence="1 2" key="1">
    <citation type="submission" date="2024-01" db="EMBL/GenBank/DDBJ databases">
        <title>Genome assemblies of Stephania.</title>
        <authorList>
            <person name="Yang L."/>
        </authorList>
    </citation>
    <scope>NUCLEOTIDE SEQUENCE [LARGE SCALE GENOMIC DNA]</scope>
    <source>
        <strain evidence="1">QJT</strain>
        <tissue evidence="1">Leaf</tissue>
    </source>
</reference>
<sequence>MVLTGFVRFKLSTEQFELASFDLDPSIENVFFLFQFHGFEMRKNSLTKCTLSMQ</sequence>
<evidence type="ECO:0000313" key="1">
    <source>
        <dbReference type="EMBL" id="KAK9124320.1"/>
    </source>
</evidence>
<dbReference type="Proteomes" id="UP001417504">
    <property type="component" value="Unassembled WGS sequence"/>
</dbReference>
<gene>
    <name evidence="1" type="ORF">Sjap_013922</name>
</gene>
<name>A0AAP0J022_9MAGN</name>
<proteinExistence type="predicted"/>
<accession>A0AAP0J022</accession>
<comment type="caution">
    <text evidence="1">The sequence shown here is derived from an EMBL/GenBank/DDBJ whole genome shotgun (WGS) entry which is preliminary data.</text>
</comment>
<keyword evidence="2" id="KW-1185">Reference proteome</keyword>
<dbReference type="EMBL" id="JBBNAE010000005">
    <property type="protein sequence ID" value="KAK9124320.1"/>
    <property type="molecule type" value="Genomic_DNA"/>
</dbReference>
<evidence type="ECO:0000313" key="2">
    <source>
        <dbReference type="Proteomes" id="UP001417504"/>
    </source>
</evidence>